<keyword evidence="3" id="KW-1185">Reference proteome</keyword>
<protein>
    <submittedName>
        <fullName evidence="2">Uncharacterized protein</fullName>
    </submittedName>
</protein>
<proteinExistence type="predicted"/>
<keyword evidence="1" id="KW-1133">Transmembrane helix</keyword>
<feature type="transmembrane region" description="Helical" evidence="1">
    <location>
        <begin position="6"/>
        <end position="25"/>
    </location>
</feature>
<evidence type="ECO:0000313" key="2">
    <source>
        <dbReference type="EMBL" id="SDZ74647.1"/>
    </source>
</evidence>
<reference evidence="2 3" key="1">
    <citation type="submission" date="2016-10" db="EMBL/GenBank/DDBJ databases">
        <authorList>
            <person name="de Groot N.N."/>
        </authorList>
    </citation>
    <scope>NUCLEOTIDE SEQUENCE [LARGE SCALE GENOMIC DNA]</scope>
    <source>
        <strain evidence="2 3">DSM 21228</strain>
    </source>
</reference>
<keyword evidence="1" id="KW-0812">Transmembrane</keyword>
<dbReference type="AlphaFoldDB" id="A0A1H3VIN3"/>
<dbReference type="Proteomes" id="UP000199397">
    <property type="component" value="Unassembled WGS sequence"/>
</dbReference>
<dbReference type="OrthoDB" id="5625504at2"/>
<organism evidence="2 3">
    <name type="scientific">Thiothrix caldifontis</name>
    <dbReference type="NCBI Taxonomy" id="525918"/>
    <lineage>
        <taxon>Bacteria</taxon>
        <taxon>Pseudomonadati</taxon>
        <taxon>Pseudomonadota</taxon>
        <taxon>Gammaproteobacteria</taxon>
        <taxon>Thiotrichales</taxon>
        <taxon>Thiotrichaceae</taxon>
        <taxon>Thiothrix</taxon>
    </lineage>
</organism>
<accession>A0A1H3VIN3</accession>
<gene>
    <name evidence="2" type="ORF">SAMN05660964_00108</name>
</gene>
<evidence type="ECO:0000313" key="3">
    <source>
        <dbReference type="Proteomes" id="UP000199397"/>
    </source>
</evidence>
<name>A0A1H3VIN3_9GAMM</name>
<dbReference type="EMBL" id="FNQP01000001">
    <property type="protein sequence ID" value="SDZ74647.1"/>
    <property type="molecule type" value="Genomic_DNA"/>
</dbReference>
<evidence type="ECO:0000256" key="1">
    <source>
        <dbReference type="SAM" id="Phobius"/>
    </source>
</evidence>
<keyword evidence="1" id="KW-0472">Membrane</keyword>
<sequence>MLDTEVIMYFMIGLIIIGIPSFLFYRIGMDIGVNKGIRKQLIRELMANGVLEEADMSIRGTRRT</sequence>
<dbReference type="RefSeq" id="WP_093064308.1">
    <property type="nucleotide sequence ID" value="NZ_FNQP01000001.1"/>
</dbReference>